<dbReference type="InterPro" id="IPR019888">
    <property type="entry name" value="Tscrpt_reg_AsnC-like"/>
</dbReference>
<dbReference type="CDD" id="cd00090">
    <property type="entry name" value="HTH_ARSR"/>
    <property type="match status" value="1"/>
</dbReference>
<evidence type="ECO:0000313" key="5">
    <source>
        <dbReference type="EMBL" id="MBN8432306.1"/>
    </source>
</evidence>
<accession>A0ABS3EAI1</accession>
<feature type="domain" description="HTH asnC-type" evidence="4">
    <location>
        <begin position="8"/>
        <end position="85"/>
    </location>
</feature>
<dbReference type="InterPro" id="IPR036388">
    <property type="entry name" value="WH-like_DNA-bd_sf"/>
</dbReference>
<dbReference type="PANTHER" id="PTHR30154">
    <property type="entry name" value="LEUCINE-RESPONSIVE REGULATORY PROTEIN"/>
    <property type="match status" value="1"/>
</dbReference>
<keyword evidence="1" id="KW-0805">Transcription regulation</keyword>
<gene>
    <name evidence="5" type="ORF">JF535_15770</name>
</gene>
<sequence>MDKSDFKFDRVSKRIIQELQKNARISNRDLAEKVNLSPSACLKRTKKLEEQGYIRHYTVELDLNRVCTSVMAMAQLAIGDNRGRAAEVNIEAAIRKLPQAVECFKTSGEYHYLVHFICRDLEEYNDISNRLLEQDLGISRITSNFVLSTPKPFQSYPLGELEWLNDMDERSS</sequence>
<evidence type="ECO:0000256" key="3">
    <source>
        <dbReference type="ARBA" id="ARBA00023163"/>
    </source>
</evidence>
<dbReference type="InterPro" id="IPR019887">
    <property type="entry name" value="Tscrpt_reg_AsnC/Lrp_C"/>
</dbReference>
<keyword evidence="2" id="KW-0238">DNA-binding</keyword>
<dbReference type="PROSITE" id="PS00519">
    <property type="entry name" value="HTH_ASNC_1"/>
    <property type="match status" value="1"/>
</dbReference>
<evidence type="ECO:0000256" key="2">
    <source>
        <dbReference type="ARBA" id="ARBA00023125"/>
    </source>
</evidence>
<dbReference type="InterPro" id="IPR036390">
    <property type="entry name" value="WH_DNA-bd_sf"/>
</dbReference>
<dbReference type="SUPFAM" id="SSF54909">
    <property type="entry name" value="Dimeric alpha+beta barrel"/>
    <property type="match status" value="1"/>
</dbReference>
<keyword evidence="6" id="KW-1185">Reference proteome</keyword>
<dbReference type="Gene3D" id="3.30.70.920">
    <property type="match status" value="1"/>
</dbReference>
<dbReference type="RefSeq" id="WP_066962687.1">
    <property type="nucleotide sequence ID" value="NZ_JAEKJR010000003.1"/>
</dbReference>
<comment type="caution">
    <text evidence="5">The sequence shown here is derived from an EMBL/GenBank/DDBJ whole genome shotgun (WGS) entry which is preliminary data.</text>
</comment>
<protein>
    <submittedName>
        <fullName evidence="5">Lrp/AsnC family transcriptional regulator</fullName>
    </submittedName>
</protein>
<dbReference type="Gene3D" id="1.10.10.10">
    <property type="entry name" value="Winged helix-like DNA-binding domain superfamily/Winged helix DNA-binding domain"/>
    <property type="match status" value="1"/>
</dbReference>
<reference evidence="5 6" key="1">
    <citation type="submission" date="2020-12" db="EMBL/GenBank/DDBJ databases">
        <title>Oil enriched cultivation method for isolating marine PHA-producing bacteria.</title>
        <authorList>
            <person name="Zheng W."/>
            <person name="Yu S."/>
            <person name="Huang Y."/>
        </authorList>
    </citation>
    <scope>NUCLEOTIDE SEQUENCE [LARGE SCALE GENOMIC DNA]</scope>
    <source>
        <strain evidence="5 6">SN0-2</strain>
    </source>
</reference>
<dbReference type="Pfam" id="PF01037">
    <property type="entry name" value="AsnC_trans_reg"/>
    <property type="match status" value="1"/>
</dbReference>
<dbReference type="PROSITE" id="PS50956">
    <property type="entry name" value="HTH_ASNC_2"/>
    <property type="match status" value="1"/>
</dbReference>
<dbReference type="SUPFAM" id="SSF46785">
    <property type="entry name" value="Winged helix' DNA-binding domain"/>
    <property type="match status" value="1"/>
</dbReference>
<keyword evidence="3" id="KW-0804">Transcription</keyword>
<evidence type="ECO:0000313" key="6">
    <source>
        <dbReference type="Proteomes" id="UP000664293"/>
    </source>
</evidence>
<dbReference type="PANTHER" id="PTHR30154:SF34">
    <property type="entry name" value="TRANSCRIPTIONAL REGULATOR AZLB"/>
    <property type="match status" value="1"/>
</dbReference>
<dbReference type="EMBL" id="JAEKJR010000003">
    <property type="protein sequence ID" value="MBN8432306.1"/>
    <property type="molecule type" value="Genomic_DNA"/>
</dbReference>
<name>A0ABS3EAI1_9GAMM</name>
<dbReference type="InterPro" id="IPR011008">
    <property type="entry name" value="Dimeric_a/b-barrel"/>
</dbReference>
<dbReference type="InterPro" id="IPR011991">
    <property type="entry name" value="ArsR-like_HTH"/>
</dbReference>
<dbReference type="SMART" id="SM00344">
    <property type="entry name" value="HTH_ASNC"/>
    <property type="match status" value="1"/>
</dbReference>
<dbReference type="InterPro" id="IPR019885">
    <property type="entry name" value="Tscrpt_reg_HTH_AsnC-type_CS"/>
</dbReference>
<dbReference type="PRINTS" id="PR00033">
    <property type="entry name" value="HTHASNC"/>
</dbReference>
<evidence type="ECO:0000259" key="4">
    <source>
        <dbReference type="PROSITE" id="PS50956"/>
    </source>
</evidence>
<dbReference type="Proteomes" id="UP000664293">
    <property type="component" value="Unassembled WGS sequence"/>
</dbReference>
<evidence type="ECO:0000256" key="1">
    <source>
        <dbReference type="ARBA" id="ARBA00023015"/>
    </source>
</evidence>
<dbReference type="Pfam" id="PF13412">
    <property type="entry name" value="HTH_24"/>
    <property type="match status" value="1"/>
</dbReference>
<proteinExistence type="predicted"/>
<organism evidence="5 6">
    <name type="scientific">Microbulbifer salipaludis</name>
    <dbReference type="NCBI Taxonomy" id="187980"/>
    <lineage>
        <taxon>Bacteria</taxon>
        <taxon>Pseudomonadati</taxon>
        <taxon>Pseudomonadota</taxon>
        <taxon>Gammaproteobacteria</taxon>
        <taxon>Cellvibrionales</taxon>
        <taxon>Microbulbiferaceae</taxon>
        <taxon>Microbulbifer</taxon>
    </lineage>
</organism>
<dbReference type="InterPro" id="IPR000485">
    <property type="entry name" value="AsnC-type_HTH_dom"/>
</dbReference>